<dbReference type="GO" id="GO:0000271">
    <property type="term" value="P:polysaccharide biosynthetic process"/>
    <property type="evidence" value="ECO:0007669"/>
    <property type="project" value="InterPro"/>
</dbReference>
<dbReference type="InterPro" id="IPR007833">
    <property type="entry name" value="Capsule_polysaccharide_synth"/>
</dbReference>
<accession>A0A679IZX1</accession>
<protein>
    <recommendedName>
        <fullName evidence="2">Capsule polysaccharide biosynthesis protein</fullName>
    </recommendedName>
</protein>
<proteinExistence type="predicted"/>
<sequence length="474" mass="51232">MTGLRFGRVWTPGTIGVVWGRGGLAAASLRLAGRAILTVEPGPLLSPYDSPATGLSTLRLTLDGVPFGGGAGIHAFDPWTRRPISLGECRDKVAWLEGRFRDNSRPTVLVGISRWKRLALDVFVGGPSGKPVHAMNAEDAVAKARAGRSRILVWATRMPERLPALCAEQGIPLARIEDGFLRSVGLGASLQPGASIVVDDSGIYYDPRTESRLARILRTEDFPPELVARASALRRLVVERRLTKYNVGLAGDASGWPEDRRIVLVPGQVEDDASVRHGSPHVRSNLELLRAARARNPTDFLLYKPHPDVEAGFRPGAIPEAEVLALADRIVAGLSIVDLLDRAHHVETMTSLAGFEALIRGLSVAVHGRPFYAGWGLTEDLAPGADKGRRLALDELVAGALLVYPLYLDPVAMKPCTPEQLLDRLSESREAAAPSKLALSRRAQIVMRLRYAVLNPIVRLIRARRGIGGGGDKT</sequence>
<dbReference type="Pfam" id="PF05159">
    <property type="entry name" value="Capsule_synth"/>
    <property type="match status" value="2"/>
</dbReference>
<evidence type="ECO:0008006" key="2">
    <source>
        <dbReference type="Google" id="ProtNLM"/>
    </source>
</evidence>
<name>A0A679IZX1_9HYPH</name>
<gene>
    <name evidence="1" type="ORF">MBUL_02714</name>
</gene>
<organism evidence="1">
    <name type="scientific">Methylobacterium bullatum</name>
    <dbReference type="NCBI Taxonomy" id="570505"/>
    <lineage>
        <taxon>Bacteria</taxon>
        <taxon>Pseudomonadati</taxon>
        <taxon>Pseudomonadota</taxon>
        <taxon>Alphaproteobacteria</taxon>
        <taxon>Hyphomicrobiales</taxon>
        <taxon>Methylobacteriaceae</taxon>
        <taxon>Methylobacterium</taxon>
    </lineage>
</organism>
<dbReference type="CDD" id="cd16439">
    <property type="entry name" value="beta_Kdo_transferase_KpsC_2"/>
    <property type="match status" value="1"/>
</dbReference>
<dbReference type="EMBL" id="LR743504">
    <property type="protein sequence ID" value="CAA2104460.1"/>
    <property type="molecule type" value="Genomic_DNA"/>
</dbReference>
<evidence type="ECO:0000313" key="1">
    <source>
        <dbReference type="EMBL" id="CAA2104460.1"/>
    </source>
</evidence>
<dbReference type="AlphaFoldDB" id="A0A679IZX1"/>
<dbReference type="GO" id="GO:0015774">
    <property type="term" value="P:polysaccharide transport"/>
    <property type="evidence" value="ECO:0007669"/>
    <property type="project" value="InterPro"/>
</dbReference>
<reference evidence="1" key="1">
    <citation type="submission" date="2019-12" db="EMBL/GenBank/DDBJ databases">
        <authorList>
            <person name="Cremers G."/>
        </authorList>
    </citation>
    <scope>NUCLEOTIDE SEQUENCE</scope>
    <source>
        <strain evidence="1">Mbul1</strain>
    </source>
</reference>